<comment type="caution">
    <text evidence="1">The sequence shown here is derived from an EMBL/GenBank/DDBJ whole genome shotgun (WGS) entry which is preliminary data.</text>
</comment>
<evidence type="ECO:0000313" key="2">
    <source>
        <dbReference type="Proteomes" id="UP001176806"/>
    </source>
</evidence>
<dbReference type="EMBL" id="JAUOEL010000005">
    <property type="protein sequence ID" value="MDO5975654.1"/>
    <property type="molecule type" value="Genomic_DNA"/>
</dbReference>
<dbReference type="RefSeq" id="WP_303302867.1">
    <property type="nucleotide sequence ID" value="NZ_BAABDA010000050.1"/>
</dbReference>
<keyword evidence="2" id="KW-1185">Reference proteome</keyword>
<evidence type="ECO:0000313" key="1">
    <source>
        <dbReference type="EMBL" id="MDO5975654.1"/>
    </source>
</evidence>
<dbReference type="Proteomes" id="UP001176806">
    <property type="component" value="Unassembled WGS sequence"/>
</dbReference>
<organism evidence="1 2">
    <name type="scientific">Flavivirga jejuensis</name>
    <dbReference type="NCBI Taxonomy" id="870487"/>
    <lineage>
        <taxon>Bacteria</taxon>
        <taxon>Pseudomonadati</taxon>
        <taxon>Bacteroidota</taxon>
        <taxon>Flavobacteriia</taxon>
        <taxon>Flavobacteriales</taxon>
        <taxon>Flavobacteriaceae</taxon>
        <taxon>Flavivirga</taxon>
    </lineage>
</organism>
<protein>
    <submittedName>
        <fullName evidence="1">Uncharacterized protein</fullName>
    </submittedName>
</protein>
<sequence>MKLTIEELLLKKNFSNLSFEEKQFVLSKISDTEYSELRFLLTNSKESFKRDFEALKVNDSTKEKLSIAFKKKYIKEKIQPVHVIFWNNYKNIIKPVLSLGVIMIPVMLTINNTLKNNALLSDINNVTTFLNEKKEFLKINNKHSSDLIDSNKFYKDSILEMNNYLRINTEGLYLN</sequence>
<proteinExistence type="predicted"/>
<name>A0ABT8WRQ3_9FLAO</name>
<gene>
    <name evidence="1" type="ORF">Q4Q40_15780</name>
</gene>
<reference evidence="1" key="1">
    <citation type="submission" date="2023-07" db="EMBL/GenBank/DDBJ databases">
        <title>Two novel species in the genus Flavivirga.</title>
        <authorList>
            <person name="Kwon K."/>
        </authorList>
    </citation>
    <scope>NUCLEOTIDE SEQUENCE</scope>
    <source>
        <strain evidence="1">KACC 14158</strain>
    </source>
</reference>
<accession>A0ABT8WRQ3</accession>